<dbReference type="Pfam" id="PF03924">
    <property type="entry name" value="CHASE"/>
    <property type="match status" value="1"/>
</dbReference>
<dbReference type="SMART" id="SM00052">
    <property type="entry name" value="EAL"/>
    <property type="match status" value="1"/>
</dbReference>
<evidence type="ECO:0000259" key="7">
    <source>
        <dbReference type="PROSITE" id="PS50883"/>
    </source>
</evidence>
<dbReference type="PANTHER" id="PTHR44757:SF2">
    <property type="entry name" value="BIOFILM ARCHITECTURE MAINTENANCE PROTEIN MBAA"/>
    <property type="match status" value="1"/>
</dbReference>
<dbReference type="Gene3D" id="3.20.20.450">
    <property type="entry name" value="EAL domain"/>
    <property type="match status" value="1"/>
</dbReference>
<evidence type="ECO:0000313" key="9">
    <source>
        <dbReference type="EMBL" id="PWW13015.1"/>
    </source>
</evidence>
<proteinExistence type="predicted"/>
<dbReference type="Gene3D" id="3.30.70.270">
    <property type="match status" value="1"/>
</dbReference>
<feature type="domain" description="GGDEF" evidence="8">
    <location>
        <begin position="345"/>
        <end position="478"/>
    </location>
</feature>
<dbReference type="Pfam" id="PF00563">
    <property type="entry name" value="EAL"/>
    <property type="match status" value="1"/>
</dbReference>
<feature type="domain" description="EAL" evidence="7">
    <location>
        <begin position="487"/>
        <end position="740"/>
    </location>
</feature>
<evidence type="ECO:0000259" key="8">
    <source>
        <dbReference type="PROSITE" id="PS50887"/>
    </source>
</evidence>
<feature type="transmembrane region" description="Helical" evidence="5">
    <location>
        <begin position="277"/>
        <end position="299"/>
    </location>
</feature>
<dbReference type="PROSITE" id="PS50883">
    <property type="entry name" value="EAL"/>
    <property type="match status" value="1"/>
</dbReference>
<dbReference type="NCBIfam" id="TIGR00254">
    <property type="entry name" value="GGDEF"/>
    <property type="match status" value="1"/>
</dbReference>
<dbReference type="PROSITE" id="PS50839">
    <property type="entry name" value="CHASE"/>
    <property type="match status" value="1"/>
</dbReference>
<dbReference type="InterPro" id="IPR052155">
    <property type="entry name" value="Biofilm_reg_signaling"/>
</dbReference>
<evidence type="ECO:0000256" key="1">
    <source>
        <dbReference type="ARBA" id="ARBA00004370"/>
    </source>
</evidence>
<dbReference type="InterPro" id="IPR001633">
    <property type="entry name" value="EAL_dom"/>
</dbReference>
<dbReference type="Gene3D" id="3.30.450.350">
    <property type="entry name" value="CHASE domain"/>
    <property type="match status" value="1"/>
</dbReference>
<dbReference type="InterPro" id="IPR029787">
    <property type="entry name" value="Nucleotide_cyclase"/>
</dbReference>
<dbReference type="STRING" id="519453.SAMN04488070_1311"/>
<comment type="caution">
    <text evidence="9">The sequence shown here is derived from an EMBL/GenBank/DDBJ whole genome shotgun (WGS) entry which is preliminary data.</text>
</comment>
<dbReference type="PROSITE" id="PS50887">
    <property type="entry name" value="GGDEF"/>
    <property type="match status" value="1"/>
</dbReference>
<evidence type="ECO:0000256" key="2">
    <source>
        <dbReference type="ARBA" id="ARBA00022692"/>
    </source>
</evidence>
<reference evidence="9 10" key="1">
    <citation type="submission" date="2018-05" db="EMBL/GenBank/DDBJ databases">
        <title>Freshwater and sediment microbial communities from various areas in North America, analyzing microbe dynamics in response to fracking.</title>
        <authorList>
            <person name="Lamendella R."/>
        </authorList>
    </citation>
    <scope>NUCLEOTIDE SEQUENCE [LARGE SCALE GENOMIC DNA]</scope>
    <source>
        <strain evidence="9 10">125B1</strain>
    </source>
</reference>
<protein>
    <submittedName>
        <fullName evidence="9">Periplasmic sensor diguanylate cyclase/phosphodiesterase</fullName>
    </submittedName>
</protein>
<dbReference type="CDD" id="cd01949">
    <property type="entry name" value="GGDEF"/>
    <property type="match status" value="1"/>
</dbReference>
<name>A0A317QB62_9GAMM</name>
<evidence type="ECO:0000259" key="6">
    <source>
        <dbReference type="PROSITE" id="PS50839"/>
    </source>
</evidence>
<dbReference type="Proteomes" id="UP000246964">
    <property type="component" value="Unassembled WGS sequence"/>
</dbReference>
<dbReference type="SUPFAM" id="SSF141868">
    <property type="entry name" value="EAL domain-like"/>
    <property type="match status" value="1"/>
</dbReference>
<keyword evidence="3 5" id="KW-1133">Transmembrane helix</keyword>
<feature type="transmembrane region" description="Helical" evidence="5">
    <location>
        <begin position="22"/>
        <end position="44"/>
    </location>
</feature>
<accession>A0A317QB62</accession>
<dbReference type="SUPFAM" id="SSF55073">
    <property type="entry name" value="Nucleotide cyclase"/>
    <property type="match status" value="1"/>
</dbReference>
<dbReference type="GO" id="GO:0003824">
    <property type="term" value="F:catalytic activity"/>
    <property type="evidence" value="ECO:0007669"/>
    <property type="project" value="UniProtKB-ARBA"/>
</dbReference>
<dbReference type="InterPro" id="IPR043128">
    <property type="entry name" value="Rev_trsase/Diguanyl_cyclase"/>
</dbReference>
<dbReference type="InterPro" id="IPR035919">
    <property type="entry name" value="EAL_sf"/>
</dbReference>
<evidence type="ECO:0000313" key="10">
    <source>
        <dbReference type="Proteomes" id="UP000246964"/>
    </source>
</evidence>
<dbReference type="PANTHER" id="PTHR44757">
    <property type="entry name" value="DIGUANYLATE CYCLASE DGCP"/>
    <property type="match status" value="1"/>
</dbReference>
<organism evidence="9 10">
    <name type="scientific">Pseudidiomarina maritima</name>
    <dbReference type="NCBI Taxonomy" id="519453"/>
    <lineage>
        <taxon>Bacteria</taxon>
        <taxon>Pseudomonadati</taxon>
        <taxon>Pseudomonadota</taxon>
        <taxon>Gammaproteobacteria</taxon>
        <taxon>Alteromonadales</taxon>
        <taxon>Idiomarinaceae</taxon>
        <taxon>Pseudidiomarina</taxon>
    </lineage>
</organism>
<sequence>MKQIDLVNYPDRLSVQSERWRLLRYLVVVLFIASALLYAVYLVVDSERQQQLEVEKRRAAEHLSSMRGQIEQRLQANILALRALRPEILWQDTPDRVRVQRIMDEFLGSDLDIMHLALAPDLTVRFIYPVEGNQSLLGFNYRLATEQYSGILRAIAAKDMVVSGPLQLVQGQSALLARMPIFHDDRRLWGVATLAIDHNHLLEQVAFYRHPNYEFALRHLNLASLDQDVVQEPAFAGNNDVFINDPILTEVQFPRGRWQLAAFPRDGSWVATNVDFWLHWAIGIGLTAVILMAFLMLVFTQHRLRGAITTIAYQARYDGLTDLPNRNFFQEQLGAAVRSALRREQKFALLVLDLDHLREINDVLGHDVGNALLQRVAERIRTSIREDDLLARIGGDEFAIVLRDLNDPSEAEIRATAIMNDLLHTLDIEHNHINMTTSTGIAMFPHDGQEVQQLIKHAELAMYAAKQAGAMSVHFFDEQLRQSTERDINLHHQIIKGIEAEQFEVHYQPVIETETGLLTRCEALIRWTHPERGAISPAEFIPIAEKTGAIIGLGEFVLSQVLRDWKKMHAVGLDLSIALNRSPREFNDRQAASHWLNMIAAADVPTNRLMFEITESMLMRNKERQFANLRKLRDAGVSLAIDDFGTGYSSLNYLRSYPIDVIKIDRSFLHNVPEQSQQTALVEVLIRIAHTLNMKVVAEGVETAEQVGFLQRQRCHLQQGFFYGRAMPLNQFITFTQNFNRDVLNRDAETSAENEVGASR</sequence>
<comment type="subcellular location">
    <subcellularLocation>
        <location evidence="1">Membrane</location>
    </subcellularLocation>
</comment>
<gene>
    <name evidence="9" type="ORF">DET45_10745</name>
</gene>
<dbReference type="AlphaFoldDB" id="A0A317QB62"/>
<dbReference type="InterPro" id="IPR006189">
    <property type="entry name" value="CHASE_dom"/>
</dbReference>
<evidence type="ECO:0000256" key="5">
    <source>
        <dbReference type="SAM" id="Phobius"/>
    </source>
</evidence>
<dbReference type="GO" id="GO:0016020">
    <property type="term" value="C:membrane"/>
    <property type="evidence" value="ECO:0007669"/>
    <property type="project" value="UniProtKB-SubCell"/>
</dbReference>
<dbReference type="CDD" id="cd01948">
    <property type="entry name" value="EAL"/>
    <property type="match status" value="1"/>
</dbReference>
<keyword evidence="10" id="KW-1185">Reference proteome</keyword>
<evidence type="ECO:0000256" key="4">
    <source>
        <dbReference type="ARBA" id="ARBA00023136"/>
    </source>
</evidence>
<dbReference type="InterPro" id="IPR000160">
    <property type="entry name" value="GGDEF_dom"/>
</dbReference>
<evidence type="ECO:0000256" key="3">
    <source>
        <dbReference type="ARBA" id="ARBA00022989"/>
    </source>
</evidence>
<keyword evidence="2 5" id="KW-0812">Transmembrane</keyword>
<dbReference type="InterPro" id="IPR042240">
    <property type="entry name" value="CHASE_sf"/>
</dbReference>
<feature type="domain" description="CHASE" evidence="6">
    <location>
        <begin position="120"/>
        <end position="205"/>
    </location>
</feature>
<keyword evidence="4 5" id="KW-0472">Membrane</keyword>
<dbReference type="SMART" id="SM01079">
    <property type="entry name" value="CHASE"/>
    <property type="match status" value="1"/>
</dbReference>
<dbReference type="GO" id="GO:0007165">
    <property type="term" value="P:signal transduction"/>
    <property type="evidence" value="ECO:0007669"/>
    <property type="project" value="UniProtKB-ARBA"/>
</dbReference>
<dbReference type="SMART" id="SM00267">
    <property type="entry name" value="GGDEF"/>
    <property type="match status" value="1"/>
</dbReference>
<dbReference type="EMBL" id="QGTT01000007">
    <property type="protein sequence ID" value="PWW13015.1"/>
    <property type="molecule type" value="Genomic_DNA"/>
</dbReference>
<dbReference type="Pfam" id="PF00990">
    <property type="entry name" value="GGDEF"/>
    <property type="match status" value="1"/>
</dbReference>